<dbReference type="InterPro" id="IPR036457">
    <property type="entry name" value="PPM-type-like_dom_sf"/>
</dbReference>
<dbReference type="SMART" id="SM00086">
    <property type="entry name" value="PAC"/>
    <property type="match status" value="1"/>
</dbReference>
<dbReference type="Gene3D" id="3.30.450.40">
    <property type="match status" value="1"/>
</dbReference>
<evidence type="ECO:0000259" key="17">
    <source>
        <dbReference type="PROSITE" id="PS50113"/>
    </source>
</evidence>
<evidence type="ECO:0000256" key="6">
    <source>
        <dbReference type="ARBA" id="ARBA00022777"/>
    </source>
</evidence>
<dbReference type="SMART" id="SM00091">
    <property type="entry name" value="PAS"/>
    <property type="match status" value="1"/>
</dbReference>
<keyword evidence="6" id="KW-0418">Kinase</keyword>
<evidence type="ECO:0000256" key="12">
    <source>
        <dbReference type="ARBA" id="ARBA00047761"/>
    </source>
</evidence>
<sequence>MRRHLPSAHGHAGLPDQRLLQAAFDSAGAGIYLTDLAGLITMANLQAGALLGRPVAEMLGADAHDLLHRGADDGLTPRSPCRLMGVLEHGRPARGDESIFLRGDGGLLPVSLSAAPIVQEGGQVLGVIVVFTDITERLNLSRQQAGHLAMLEDFNARLTLLTEITSVLTQTLEVDEALQRLGRLIVPRLADWAMVDLRVEHDEVERVVVIPPADQAAGSPLPEPPGSLLARVLDRGETVLLGPGDIARKPDSGMAAAQRELFAARGAVSAIITPLRTQRQVLGALTVARTDPARPFDATDVTLVTDIGRRAGLAVGNARLFGRQREVAEMMQRHLLAPLPQVGHLEMAARYLPASVGSQVGGDWYDAFLLPDGVTALVIGDVVGHDIRAAAEMAQLRSMVRTLAWDRCVSPSLVVNRVDQAMSAVTDVPMATMILARVEGSEDGPWRLRWSNAGHPPPLLVTPDGYARYLEQGQDLLLGLRLGIESTRRDAVEPMPAGSTLVLYTDGLVESPGSDLATGLARLRAQAAAIAHLPLEDVCDEIVRRIPHGTTDDVALLALRLPACGAGA</sequence>
<dbReference type="AlphaFoldDB" id="A0A5J5JX41"/>
<dbReference type="Pfam" id="PF07228">
    <property type="entry name" value="SpoIIE"/>
    <property type="match status" value="1"/>
</dbReference>
<dbReference type="SUPFAM" id="SSF81606">
    <property type="entry name" value="PP2C-like"/>
    <property type="match status" value="1"/>
</dbReference>
<evidence type="ECO:0000256" key="9">
    <source>
        <dbReference type="ARBA" id="ARBA00022842"/>
    </source>
</evidence>
<comment type="caution">
    <text evidence="18">The sequence shown here is derived from an EMBL/GenBank/DDBJ whole genome shotgun (WGS) entry which is preliminary data.</text>
</comment>
<gene>
    <name evidence="18" type="ORF">F5972_24835</name>
</gene>
<dbReference type="Gene3D" id="3.60.40.10">
    <property type="entry name" value="PPM-type phosphatase domain"/>
    <property type="match status" value="1"/>
</dbReference>
<evidence type="ECO:0000256" key="8">
    <source>
        <dbReference type="ARBA" id="ARBA00022840"/>
    </source>
</evidence>
<dbReference type="FunFam" id="3.60.40.10:FF:000005">
    <property type="entry name" value="Serine/threonine protein phosphatase"/>
    <property type="match status" value="1"/>
</dbReference>
<comment type="catalytic activity">
    <reaction evidence="12">
        <text>O-phospho-L-seryl-[protein] + H2O = L-seryl-[protein] + phosphate</text>
        <dbReference type="Rhea" id="RHEA:20629"/>
        <dbReference type="Rhea" id="RHEA-COMP:9863"/>
        <dbReference type="Rhea" id="RHEA-COMP:11604"/>
        <dbReference type="ChEBI" id="CHEBI:15377"/>
        <dbReference type="ChEBI" id="CHEBI:29999"/>
        <dbReference type="ChEBI" id="CHEBI:43474"/>
        <dbReference type="ChEBI" id="CHEBI:83421"/>
        <dbReference type="EC" id="3.1.3.16"/>
    </reaction>
</comment>
<dbReference type="Proteomes" id="UP000327011">
    <property type="component" value="Unassembled WGS sequence"/>
</dbReference>
<dbReference type="FunFam" id="3.30.450.40:FF:000035">
    <property type="entry name" value="PAS sensor protein"/>
    <property type="match status" value="1"/>
</dbReference>
<dbReference type="PROSITE" id="PS50112">
    <property type="entry name" value="PAS"/>
    <property type="match status" value="1"/>
</dbReference>
<dbReference type="SUPFAM" id="SSF55781">
    <property type="entry name" value="GAF domain-like"/>
    <property type="match status" value="1"/>
</dbReference>
<dbReference type="InterPro" id="IPR052016">
    <property type="entry name" value="Bact_Sigma-Reg"/>
</dbReference>
<dbReference type="EMBL" id="VYTZ01000009">
    <property type="protein sequence ID" value="KAA9375952.1"/>
    <property type="molecule type" value="Genomic_DNA"/>
</dbReference>
<keyword evidence="5" id="KW-0547">Nucleotide-binding</keyword>
<feature type="domain" description="PAC" evidence="17">
    <location>
        <begin position="94"/>
        <end position="146"/>
    </location>
</feature>
<evidence type="ECO:0000256" key="13">
    <source>
        <dbReference type="ARBA" id="ARBA00056274"/>
    </source>
</evidence>
<dbReference type="NCBIfam" id="TIGR00229">
    <property type="entry name" value="sensory_box"/>
    <property type="match status" value="1"/>
</dbReference>
<dbReference type="EC" id="3.1.3.16" evidence="1"/>
<feature type="domain" description="PAS" evidence="16">
    <location>
        <begin position="16"/>
        <end position="68"/>
    </location>
</feature>
<comment type="function">
    <text evidence="13">Primarily acts as an independent SigF regulator that is sensitive to the osmosensory signal, mediating the cross talk of PknD with the SigF regulon. Possesses both phosphatase and kinase activities. The kinase domain functions as a classic anti-sigma factor-like kinase to phosphorylate the anti-anti-sigma factor domain at the canonical regulatory site, and the phosphatase domain antagonizes this activity.</text>
</comment>
<dbReference type="PANTHER" id="PTHR43156">
    <property type="entry name" value="STAGE II SPORULATION PROTEIN E-RELATED"/>
    <property type="match status" value="1"/>
</dbReference>
<keyword evidence="4" id="KW-0479">Metal-binding</keyword>
<dbReference type="SMART" id="SM00065">
    <property type="entry name" value="GAF"/>
    <property type="match status" value="1"/>
</dbReference>
<dbReference type="InterPro" id="IPR029016">
    <property type="entry name" value="GAF-like_dom_sf"/>
</dbReference>
<evidence type="ECO:0000256" key="5">
    <source>
        <dbReference type="ARBA" id="ARBA00022741"/>
    </source>
</evidence>
<dbReference type="InterPro" id="IPR003018">
    <property type="entry name" value="GAF"/>
</dbReference>
<reference evidence="18 19" key="1">
    <citation type="submission" date="2019-09" db="EMBL/GenBank/DDBJ databases">
        <title>Screening of Novel Bioactive Compounds from Soil-Associated.</title>
        <authorList>
            <person name="Gong X."/>
        </authorList>
    </citation>
    <scope>NUCLEOTIDE SEQUENCE [LARGE SCALE GENOMIC DNA]</scope>
    <source>
        <strain evidence="18 19">Gxj-6</strain>
    </source>
</reference>
<dbReference type="PANTHER" id="PTHR43156:SF2">
    <property type="entry name" value="STAGE II SPORULATION PROTEIN E"/>
    <property type="match status" value="1"/>
</dbReference>
<keyword evidence="3" id="KW-0808">Transferase</keyword>
<dbReference type="Pfam" id="PF13426">
    <property type="entry name" value="PAS_9"/>
    <property type="match status" value="1"/>
</dbReference>
<evidence type="ECO:0000256" key="3">
    <source>
        <dbReference type="ARBA" id="ARBA00022679"/>
    </source>
</evidence>
<dbReference type="InterPro" id="IPR001932">
    <property type="entry name" value="PPM-type_phosphatase-like_dom"/>
</dbReference>
<evidence type="ECO:0000256" key="10">
    <source>
        <dbReference type="ARBA" id="ARBA00022912"/>
    </source>
</evidence>
<dbReference type="GO" id="GO:0016301">
    <property type="term" value="F:kinase activity"/>
    <property type="evidence" value="ECO:0007669"/>
    <property type="project" value="UniProtKB-KW"/>
</dbReference>
<protein>
    <recommendedName>
        <fullName evidence="1">protein-serine/threonine phosphatase</fullName>
        <ecNumber evidence="1">3.1.3.16</ecNumber>
    </recommendedName>
    <alternativeName>
        <fullName evidence="15">Protein-serine/threonine phosphatase</fullName>
    </alternativeName>
    <alternativeName>
        <fullName evidence="14">Serine/threonine-protein kinase</fullName>
    </alternativeName>
</protein>
<dbReference type="GO" id="GO:0046872">
    <property type="term" value="F:metal ion binding"/>
    <property type="evidence" value="ECO:0007669"/>
    <property type="project" value="UniProtKB-KW"/>
</dbReference>
<dbReference type="SUPFAM" id="SSF55785">
    <property type="entry name" value="PYP-like sensor domain (PAS domain)"/>
    <property type="match status" value="1"/>
</dbReference>
<evidence type="ECO:0000313" key="19">
    <source>
        <dbReference type="Proteomes" id="UP000327011"/>
    </source>
</evidence>
<keyword evidence="19" id="KW-1185">Reference proteome</keyword>
<keyword evidence="10" id="KW-0904">Protein phosphatase</keyword>
<dbReference type="InterPro" id="IPR000700">
    <property type="entry name" value="PAS-assoc_C"/>
</dbReference>
<evidence type="ECO:0000256" key="4">
    <source>
        <dbReference type="ARBA" id="ARBA00022723"/>
    </source>
</evidence>
<keyword evidence="7" id="KW-0378">Hydrolase</keyword>
<evidence type="ECO:0000256" key="11">
    <source>
        <dbReference type="ARBA" id="ARBA00023211"/>
    </source>
</evidence>
<dbReference type="GO" id="GO:0005524">
    <property type="term" value="F:ATP binding"/>
    <property type="evidence" value="ECO:0007669"/>
    <property type="project" value="UniProtKB-KW"/>
</dbReference>
<keyword evidence="9" id="KW-0460">Magnesium</keyword>
<keyword evidence="11" id="KW-0464">Manganese</keyword>
<evidence type="ECO:0000256" key="1">
    <source>
        <dbReference type="ARBA" id="ARBA00013081"/>
    </source>
</evidence>
<dbReference type="InterPro" id="IPR001610">
    <property type="entry name" value="PAC"/>
</dbReference>
<dbReference type="CDD" id="cd00130">
    <property type="entry name" value="PAS"/>
    <property type="match status" value="1"/>
</dbReference>
<evidence type="ECO:0000256" key="15">
    <source>
        <dbReference type="ARBA" id="ARBA00081350"/>
    </source>
</evidence>
<evidence type="ECO:0000256" key="2">
    <source>
        <dbReference type="ARBA" id="ARBA00022553"/>
    </source>
</evidence>
<dbReference type="Pfam" id="PF01590">
    <property type="entry name" value="GAF"/>
    <property type="match status" value="1"/>
</dbReference>
<dbReference type="PROSITE" id="PS50113">
    <property type="entry name" value="PAC"/>
    <property type="match status" value="1"/>
</dbReference>
<accession>A0A5J5JX41</accession>
<dbReference type="RefSeq" id="WP_150936437.1">
    <property type="nucleotide sequence ID" value="NZ_VYTZ01000009.1"/>
</dbReference>
<evidence type="ECO:0000256" key="7">
    <source>
        <dbReference type="ARBA" id="ARBA00022801"/>
    </source>
</evidence>
<dbReference type="InterPro" id="IPR000014">
    <property type="entry name" value="PAS"/>
</dbReference>
<dbReference type="Gene3D" id="3.30.450.20">
    <property type="entry name" value="PAS domain"/>
    <property type="match status" value="1"/>
</dbReference>
<name>A0A5J5JX41_9ACTN</name>
<evidence type="ECO:0000259" key="16">
    <source>
        <dbReference type="PROSITE" id="PS50112"/>
    </source>
</evidence>
<dbReference type="InterPro" id="IPR035965">
    <property type="entry name" value="PAS-like_dom_sf"/>
</dbReference>
<evidence type="ECO:0000313" key="18">
    <source>
        <dbReference type="EMBL" id="KAA9375952.1"/>
    </source>
</evidence>
<proteinExistence type="predicted"/>
<dbReference type="SMART" id="SM00331">
    <property type="entry name" value="PP2C_SIG"/>
    <property type="match status" value="1"/>
</dbReference>
<organism evidence="18 19">
    <name type="scientific">Microbispora cellulosiformans</name>
    <dbReference type="NCBI Taxonomy" id="2614688"/>
    <lineage>
        <taxon>Bacteria</taxon>
        <taxon>Bacillati</taxon>
        <taxon>Actinomycetota</taxon>
        <taxon>Actinomycetes</taxon>
        <taxon>Streptosporangiales</taxon>
        <taxon>Streptosporangiaceae</taxon>
        <taxon>Microbispora</taxon>
    </lineage>
</organism>
<keyword evidence="2" id="KW-0597">Phosphoprotein</keyword>
<dbReference type="GO" id="GO:0004722">
    <property type="term" value="F:protein serine/threonine phosphatase activity"/>
    <property type="evidence" value="ECO:0007669"/>
    <property type="project" value="UniProtKB-EC"/>
</dbReference>
<keyword evidence="8" id="KW-0067">ATP-binding</keyword>
<evidence type="ECO:0000256" key="14">
    <source>
        <dbReference type="ARBA" id="ARBA00075117"/>
    </source>
</evidence>